<comment type="caution">
    <text evidence="2">The sequence shown here is derived from an EMBL/GenBank/DDBJ whole genome shotgun (WGS) entry which is preliminary data.</text>
</comment>
<protein>
    <submittedName>
        <fullName evidence="2">Uncharacterized protein</fullName>
    </submittedName>
</protein>
<feature type="compositionally biased region" description="Pro residues" evidence="1">
    <location>
        <begin position="15"/>
        <end position="24"/>
    </location>
</feature>
<proteinExistence type="predicted"/>
<sequence>MMRFGGDGPAGSPRSCPPRCPPRTAPRGSRPARWKTPRPPPTRALCGGRPSSSWSRAGARSTRGPATRSRPCATRRRGPRSGAAGRWRPGGAECWIRMSRADGGAHPPEQLDAALVQLQGAGAVASRSLGLLERLTLEAEDLQVELRRLEDEHARSPGAARFASREASRQVAEELSRRFGQIRGCFMPAMVPGAMEGVGRFRDAIGNLNPFC</sequence>
<gene>
    <name evidence="2" type="ORF">PCOR1329_LOCUS54169</name>
</gene>
<keyword evidence="3" id="KW-1185">Reference proteome</keyword>
<evidence type="ECO:0000313" key="3">
    <source>
        <dbReference type="Proteomes" id="UP001189429"/>
    </source>
</evidence>
<accession>A0ABN9V5C5</accession>
<reference evidence="2" key="1">
    <citation type="submission" date="2023-10" db="EMBL/GenBank/DDBJ databases">
        <authorList>
            <person name="Chen Y."/>
            <person name="Shah S."/>
            <person name="Dougan E. K."/>
            <person name="Thang M."/>
            <person name="Chan C."/>
        </authorList>
    </citation>
    <scope>NUCLEOTIDE SEQUENCE [LARGE SCALE GENOMIC DNA]</scope>
</reference>
<organism evidence="2 3">
    <name type="scientific">Prorocentrum cordatum</name>
    <dbReference type="NCBI Taxonomy" id="2364126"/>
    <lineage>
        <taxon>Eukaryota</taxon>
        <taxon>Sar</taxon>
        <taxon>Alveolata</taxon>
        <taxon>Dinophyceae</taxon>
        <taxon>Prorocentrales</taxon>
        <taxon>Prorocentraceae</taxon>
        <taxon>Prorocentrum</taxon>
    </lineage>
</organism>
<evidence type="ECO:0000256" key="1">
    <source>
        <dbReference type="SAM" id="MobiDB-lite"/>
    </source>
</evidence>
<evidence type="ECO:0000313" key="2">
    <source>
        <dbReference type="EMBL" id="CAK0867170.1"/>
    </source>
</evidence>
<feature type="region of interest" description="Disordered" evidence="1">
    <location>
        <begin position="1"/>
        <end position="89"/>
    </location>
</feature>
<dbReference type="EMBL" id="CAUYUJ010016615">
    <property type="protein sequence ID" value="CAK0867170.1"/>
    <property type="molecule type" value="Genomic_DNA"/>
</dbReference>
<dbReference type="Proteomes" id="UP001189429">
    <property type="component" value="Unassembled WGS sequence"/>
</dbReference>
<feature type="compositionally biased region" description="Low complexity" evidence="1">
    <location>
        <begin position="80"/>
        <end position="89"/>
    </location>
</feature>
<name>A0ABN9V5C5_9DINO</name>